<name>A0A653CAX1_CALMS</name>
<evidence type="ECO:0000256" key="4">
    <source>
        <dbReference type="ARBA" id="ARBA00023136"/>
    </source>
</evidence>
<keyword evidence="3 5" id="KW-1133">Transmembrane helix</keyword>
<proteinExistence type="predicted"/>
<feature type="transmembrane region" description="Helical" evidence="5">
    <location>
        <begin position="140"/>
        <end position="161"/>
    </location>
</feature>
<keyword evidence="8" id="KW-1185">Reference proteome</keyword>
<evidence type="ECO:0000256" key="5">
    <source>
        <dbReference type="SAM" id="Phobius"/>
    </source>
</evidence>
<sequence>MLIFLLPLILINYIRSLKYLAPLSSLANLLTIVSFGIILYYLIKEDITFENRQAIGNWRDYPLFFGTVLFALEAISMIMPLENEMKTPQSFGGTCGVLNLGMTVIVLLYLSMGLLGYLAYGKDVGGSISYTIGSEIPALICKLMLVFAIFVTHSLQMYVSIDIVWRQYLLPKYEKSPYKIVYEYVVRTLLVTGCFLLAVAVPYLDLFISLFGALTLSALGLGFPAVIEVCLYWCDLKGAWGKWIIGKNILITIFAIFGLIIGTYTSLEKIFLKFGETSSDADIPEYNDNS</sequence>
<reference evidence="7 8" key="1">
    <citation type="submission" date="2019-01" db="EMBL/GenBank/DDBJ databases">
        <authorList>
            <person name="Sayadi A."/>
        </authorList>
    </citation>
    <scope>NUCLEOTIDE SEQUENCE [LARGE SCALE GENOMIC DNA]</scope>
</reference>
<protein>
    <recommendedName>
        <fullName evidence="6">Amino acid transporter transmembrane domain-containing protein</fullName>
    </recommendedName>
</protein>
<feature type="domain" description="Amino acid transporter transmembrane" evidence="6">
    <location>
        <begin position="1"/>
        <end position="266"/>
    </location>
</feature>
<dbReference type="PANTHER" id="PTHR22950">
    <property type="entry name" value="AMINO ACID TRANSPORTER"/>
    <property type="match status" value="1"/>
</dbReference>
<feature type="transmembrane region" description="Helical" evidence="5">
    <location>
        <begin position="211"/>
        <end position="234"/>
    </location>
</feature>
<dbReference type="PANTHER" id="PTHR22950:SF680">
    <property type="entry name" value="PROTON-COUPLED AMINO ACID TRANSPORTER 4-LIKE PROTEIN"/>
    <property type="match status" value="1"/>
</dbReference>
<organism evidence="7 8">
    <name type="scientific">Callosobruchus maculatus</name>
    <name type="common">Southern cowpea weevil</name>
    <name type="synonym">Pulse bruchid</name>
    <dbReference type="NCBI Taxonomy" id="64391"/>
    <lineage>
        <taxon>Eukaryota</taxon>
        <taxon>Metazoa</taxon>
        <taxon>Ecdysozoa</taxon>
        <taxon>Arthropoda</taxon>
        <taxon>Hexapoda</taxon>
        <taxon>Insecta</taxon>
        <taxon>Pterygota</taxon>
        <taxon>Neoptera</taxon>
        <taxon>Endopterygota</taxon>
        <taxon>Coleoptera</taxon>
        <taxon>Polyphaga</taxon>
        <taxon>Cucujiformia</taxon>
        <taxon>Chrysomeloidea</taxon>
        <taxon>Chrysomelidae</taxon>
        <taxon>Bruchinae</taxon>
        <taxon>Bruchini</taxon>
        <taxon>Callosobruchus</taxon>
    </lineage>
</organism>
<dbReference type="OrthoDB" id="1684102at2759"/>
<feature type="transmembrane region" description="Helical" evidence="5">
    <location>
        <begin position="101"/>
        <end position="120"/>
    </location>
</feature>
<evidence type="ECO:0000256" key="1">
    <source>
        <dbReference type="ARBA" id="ARBA00004141"/>
    </source>
</evidence>
<dbReference type="InterPro" id="IPR013057">
    <property type="entry name" value="AA_transpt_TM"/>
</dbReference>
<evidence type="ECO:0000259" key="6">
    <source>
        <dbReference type="Pfam" id="PF01490"/>
    </source>
</evidence>
<feature type="transmembrane region" description="Helical" evidence="5">
    <location>
        <begin position="181"/>
        <end position="204"/>
    </location>
</feature>
<evidence type="ECO:0000256" key="3">
    <source>
        <dbReference type="ARBA" id="ARBA00022989"/>
    </source>
</evidence>
<keyword evidence="2 5" id="KW-0812">Transmembrane</keyword>
<dbReference type="GO" id="GO:0005774">
    <property type="term" value="C:vacuolar membrane"/>
    <property type="evidence" value="ECO:0007669"/>
    <property type="project" value="TreeGrafter"/>
</dbReference>
<gene>
    <name evidence="7" type="ORF">CALMAC_LOCUS7466</name>
</gene>
<dbReference type="GO" id="GO:0015179">
    <property type="term" value="F:L-amino acid transmembrane transporter activity"/>
    <property type="evidence" value="ECO:0007669"/>
    <property type="project" value="TreeGrafter"/>
</dbReference>
<feature type="transmembrane region" description="Helical" evidence="5">
    <location>
        <begin position="26"/>
        <end position="43"/>
    </location>
</feature>
<keyword evidence="4 5" id="KW-0472">Membrane</keyword>
<comment type="subcellular location">
    <subcellularLocation>
        <location evidence="1">Membrane</location>
        <topology evidence="1">Multi-pass membrane protein</topology>
    </subcellularLocation>
</comment>
<evidence type="ECO:0000256" key="2">
    <source>
        <dbReference type="ARBA" id="ARBA00022692"/>
    </source>
</evidence>
<dbReference type="AlphaFoldDB" id="A0A653CAX1"/>
<dbReference type="Proteomes" id="UP000410492">
    <property type="component" value="Unassembled WGS sequence"/>
</dbReference>
<evidence type="ECO:0000313" key="8">
    <source>
        <dbReference type="Proteomes" id="UP000410492"/>
    </source>
</evidence>
<feature type="transmembrane region" description="Helical" evidence="5">
    <location>
        <begin position="63"/>
        <end position="81"/>
    </location>
</feature>
<dbReference type="Pfam" id="PF01490">
    <property type="entry name" value="Aa_trans"/>
    <property type="match status" value="1"/>
</dbReference>
<accession>A0A653CAX1</accession>
<feature type="transmembrane region" description="Helical" evidence="5">
    <location>
        <begin position="240"/>
        <end position="264"/>
    </location>
</feature>
<evidence type="ECO:0000313" key="7">
    <source>
        <dbReference type="EMBL" id="VEN44799.1"/>
    </source>
</evidence>
<dbReference type="EMBL" id="CAACVG010007320">
    <property type="protein sequence ID" value="VEN44799.1"/>
    <property type="molecule type" value="Genomic_DNA"/>
</dbReference>